<dbReference type="Pfam" id="PF00005">
    <property type="entry name" value="ABC_tran"/>
    <property type="match status" value="2"/>
</dbReference>
<feature type="compositionally biased region" description="Low complexity" evidence="6">
    <location>
        <begin position="347"/>
        <end position="364"/>
    </location>
</feature>
<feature type="compositionally biased region" description="Basic and acidic residues" evidence="6">
    <location>
        <begin position="331"/>
        <end position="344"/>
    </location>
</feature>
<dbReference type="PANTHER" id="PTHR24223">
    <property type="entry name" value="ATP-BINDING CASSETTE SUB-FAMILY C"/>
    <property type="match status" value="1"/>
</dbReference>
<feature type="compositionally biased region" description="Polar residues" evidence="6">
    <location>
        <begin position="428"/>
        <end position="441"/>
    </location>
</feature>
<dbReference type="PROSITE" id="PS00211">
    <property type="entry name" value="ABC_TRANSPORTER_1"/>
    <property type="match status" value="1"/>
</dbReference>
<name>A0ABQ9XZ14_9EUKA</name>
<dbReference type="InterPro" id="IPR003593">
    <property type="entry name" value="AAA+_ATPase"/>
</dbReference>
<feature type="domain" description="ABC transporter" evidence="7">
    <location>
        <begin position="493"/>
        <end position="761"/>
    </location>
</feature>
<comment type="caution">
    <text evidence="8">The sequence shown here is derived from an EMBL/GenBank/DDBJ whole genome shotgun (WGS) entry which is preliminary data.</text>
</comment>
<keyword evidence="5" id="KW-0472">Membrane</keyword>
<keyword evidence="3" id="KW-0067">ATP-binding</keyword>
<dbReference type="EMBL" id="JARBJD010000053">
    <property type="protein sequence ID" value="KAK2956714.1"/>
    <property type="molecule type" value="Genomic_DNA"/>
</dbReference>
<dbReference type="Gene3D" id="3.40.50.300">
    <property type="entry name" value="P-loop containing nucleotide triphosphate hydrolases"/>
    <property type="match status" value="2"/>
</dbReference>
<evidence type="ECO:0000256" key="2">
    <source>
        <dbReference type="ARBA" id="ARBA00022741"/>
    </source>
</evidence>
<feature type="domain" description="ABC transporter" evidence="7">
    <location>
        <begin position="1193"/>
        <end position="1427"/>
    </location>
</feature>
<evidence type="ECO:0000256" key="1">
    <source>
        <dbReference type="ARBA" id="ARBA00022692"/>
    </source>
</evidence>
<accession>A0ABQ9XZ14</accession>
<evidence type="ECO:0000313" key="8">
    <source>
        <dbReference type="EMBL" id="KAK2956714.1"/>
    </source>
</evidence>
<protein>
    <submittedName>
        <fullName evidence="8">Multidrug resistance-associated protein</fullName>
    </submittedName>
</protein>
<feature type="compositionally biased region" description="Basic and acidic residues" evidence="6">
    <location>
        <begin position="751"/>
        <end position="778"/>
    </location>
</feature>
<dbReference type="InterPro" id="IPR017871">
    <property type="entry name" value="ABC_transporter-like_CS"/>
</dbReference>
<dbReference type="SUPFAM" id="SSF52540">
    <property type="entry name" value="P-loop containing nucleoside triphosphate hydrolases"/>
    <property type="match status" value="2"/>
</dbReference>
<keyword evidence="4" id="KW-1133">Transmembrane helix</keyword>
<dbReference type="InterPro" id="IPR050173">
    <property type="entry name" value="ABC_transporter_C-like"/>
</dbReference>
<dbReference type="CDD" id="cd03244">
    <property type="entry name" value="ABCC_MRP_domain2"/>
    <property type="match status" value="1"/>
</dbReference>
<keyword evidence="1" id="KW-0812">Transmembrane</keyword>
<feature type="region of interest" description="Disordered" evidence="6">
    <location>
        <begin position="428"/>
        <end position="467"/>
    </location>
</feature>
<evidence type="ECO:0000256" key="6">
    <source>
        <dbReference type="SAM" id="MobiDB-lite"/>
    </source>
</evidence>
<dbReference type="InterPro" id="IPR003439">
    <property type="entry name" value="ABC_transporter-like_ATP-bd"/>
</dbReference>
<evidence type="ECO:0000256" key="4">
    <source>
        <dbReference type="ARBA" id="ARBA00022989"/>
    </source>
</evidence>
<dbReference type="PROSITE" id="PS50893">
    <property type="entry name" value="ABC_TRANSPORTER_2"/>
    <property type="match status" value="2"/>
</dbReference>
<evidence type="ECO:0000259" key="7">
    <source>
        <dbReference type="PROSITE" id="PS50893"/>
    </source>
</evidence>
<dbReference type="PANTHER" id="PTHR24223:SF399">
    <property type="entry name" value="ABC TRANSPORTER ATNG"/>
    <property type="match status" value="1"/>
</dbReference>
<reference evidence="8 9" key="1">
    <citation type="journal article" date="2022" name="bioRxiv">
        <title>Genomics of Preaxostyla Flagellates Illuminates Evolutionary Transitions and the Path Towards Mitochondrial Loss.</title>
        <authorList>
            <person name="Novak L.V.F."/>
            <person name="Treitli S.C."/>
            <person name="Pyrih J."/>
            <person name="Halakuc P."/>
            <person name="Pipaliya S.V."/>
            <person name="Vacek V."/>
            <person name="Brzon O."/>
            <person name="Soukal P."/>
            <person name="Eme L."/>
            <person name="Dacks J.B."/>
            <person name="Karnkowska A."/>
            <person name="Elias M."/>
            <person name="Hampl V."/>
        </authorList>
    </citation>
    <scope>NUCLEOTIDE SEQUENCE [LARGE SCALE GENOMIC DNA]</scope>
    <source>
        <strain evidence="8">NAU3</strain>
        <tissue evidence="8">Gut</tissue>
    </source>
</reference>
<feature type="compositionally biased region" description="Acidic residues" evidence="6">
    <location>
        <begin position="731"/>
        <end position="740"/>
    </location>
</feature>
<dbReference type="SMART" id="SM00382">
    <property type="entry name" value="AAA"/>
    <property type="match status" value="2"/>
</dbReference>
<dbReference type="Gene3D" id="1.20.1560.10">
    <property type="entry name" value="ABC transporter type 1, transmembrane domain"/>
    <property type="match status" value="1"/>
</dbReference>
<keyword evidence="2" id="KW-0547">Nucleotide-binding</keyword>
<dbReference type="SUPFAM" id="SSF90123">
    <property type="entry name" value="ABC transporter transmembrane region"/>
    <property type="match status" value="1"/>
</dbReference>
<gene>
    <name evidence="8" type="ORF">BLNAU_8348</name>
</gene>
<keyword evidence="9" id="KW-1185">Reference proteome</keyword>
<dbReference type="Proteomes" id="UP001281761">
    <property type="component" value="Unassembled WGS sequence"/>
</dbReference>
<organism evidence="8 9">
    <name type="scientific">Blattamonas nauphoetae</name>
    <dbReference type="NCBI Taxonomy" id="2049346"/>
    <lineage>
        <taxon>Eukaryota</taxon>
        <taxon>Metamonada</taxon>
        <taxon>Preaxostyla</taxon>
        <taxon>Oxymonadida</taxon>
        <taxon>Blattamonas</taxon>
    </lineage>
</organism>
<evidence type="ECO:0000256" key="5">
    <source>
        <dbReference type="ARBA" id="ARBA00023136"/>
    </source>
</evidence>
<evidence type="ECO:0000256" key="3">
    <source>
        <dbReference type="ARBA" id="ARBA00022840"/>
    </source>
</evidence>
<proteinExistence type="predicted"/>
<sequence length="1454" mass="162157">MIPHLLLMFVRDTARTSWVGLFFVILEMVQSVMDKCLTTLFEPLTSLSRTRVDNAFRGLSIRKRFQLHSDIISNIDSEDLSTISTEDVESVKDLAEAVQEILAIPVEIMTSVMTVRRMFNGTMKWAIITSLLTKPLSTILSPKQREERRNTRKSRNSFDKAMNNLHTNIKTIKINGWEDTIQKKLLSLFDKVSETNDSKLVQRVLSESSYFLEEGLILTSLFVENMNRGVTLDVLSLDNTLNNVRSITSTLMSVFSCAKSVYELIQAVTRFEAYLNASEAESQQTVDGRACVLFGQEWKGLTVSEKKQRLEEYDPGIAIEMSSCTLGYRLKKEQPESSPEHSDTDIIDPSLSPTDSSPSSPMISTEKNNNSSRTSLIRRIIRSIWLGIKEYIFEDLLSSHFGNDSDIKLDHSCLQLSSLDFVPLLGKTSSRSASPSYQRRSASPGPAIRSTRHPSPPPPVAPIRGRTFPLTPPPLVGPSLSQSIVAPVAAGPNRTPSPSAVSTRTTRSAFLGPVSFSLRVRHGEHHSLLGTVGSGKSLLLSTLAGQSDVFAGSGHLAGKVIYMPQDPLILNSSIRHNILFGSKWNKAIYEQVLKACCFEKDLDEMNQGDRTIVGRWGRKLSGGQRQRMTLARLCYSILIERNELEKRENAQSEENNLDSVKPSNYQLSQSHVVLLDDPTSACDVKVARLIEENVLRGILKNETVLLATHNRPLARRFGKMHTINEGRIEDVWVEEGEEMEERGGNLDTIDSDGKDEGINEGKKESCTGKSEEETKTTESDIDPTETTEDPNNDDSEDDSDTESELDADELPFIKPKLSLETMKYLMKYFSFGLAVLMYVVDFSSTWLDHQQGLLTEEGEEAKESLMTNTTLSGTNSTSSPSTTLPTHSRVFTARELILFFVYGFVSVLLDCSSGAIRDSMSRANIREMTDRLLTIVLDTPLHVFLAHEQDISYALSGDLYTLTNPSSNPLFLFLERLRPVLVDVISLLIRAKDFRRMYLFFIGVGIASEVKNHIEYKLAQRKNNAELEKLNLEELLDEDDEDEVTNLFRLSVEDVIEAGPTIRQMGREDLFFHLVADSYDQQAIDRVYSSDWEWQSLTSDVLDWMKTVIVWWFCVDVKKKSGKGISYQSASTSSRTAQRVCSRITSAYGAIDRSLDALGRVRRVEGLAQENAHLRGEREEEGKSEEWTKIASVEFEDVRVRYTKRGQDILKGVSFSVPAGKRVGVVGRTGCGKSTLMLSLLNLMVRTSGDIRVGGKSVTDINTRTLRQHIAVVQQEVMLANETLRDCIDPYTLYTDEVLLDALERVGIREDVEALPLSLNTPLTDTSKLLSAGQRQLLGIARALLKQAQIVLLDEPSSNVDEDTDEEVQHVMREAWGDATVLIVAHRLNTVADSDLVIVMDAGTIIEMGPTNVLLHTPGSQLQTLALNSGPAFLTHLQNISDAAQIGTSQSSPQ</sequence>
<evidence type="ECO:0000313" key="9">
    <source>
        <dbReference type="Proteomes" id="UP001281761"/>
    </source>
</evidence>
<dbReference type="InterPro" id="IPR036640">
    <property type="entry name" value="ABC1_TM_sf"/>
</dbReference>
<feature type="compositionally biased region" description="Acidic residues" evidence="6">
    <location>
        <begin position="779"/>
        <end position="808"/>
    </location>
</feature>
<feature type="region of interest" description="Disordered" evidence="6">
    <location>
        <begin position="731"/>
        <end position="808"/>
    </location>
</feature>
<feature type="region of interest" description="Disordered" evidence="6">
    <location>
        <begin position="331"/>
        <end position="371"/>
    </location>
</feature>
<dbReference type="InterPro" id="IPR027417">
    <property type="entry name" value="P-loop_NTPase"/>
</dbReference>